<feature type="domain" description="Peptidase C14 caspase" evidence="4">
    <location>
        <begin position="84"/>
        <end position="343"/>
    </location>
</feature>
<dbReference type="InterPro" id="IPR050452">
    <property type="entry name" value="Metacaspase"/>
</dbReference>
<evidence type="ECO:0000313" key="6">
    <source>
        <dbReference type="Proteomes" id="UP000054097"/>
    </source>
</evidence>
<name>A0A0C2W6X7_SERVB</name>
<evidence type="ECO:0000256" key="2">
    <source>
        <dbReference type="ARBA" id="ARBA00022703"/>
    </source>
</evidence>
<dbReference type="EMBL" id="KN824361">
    <property type="protein sequence ID" value="KIM22183.1"/>
    <property type="molecule type" value="Genomic_DNA"/>
</dbReference>
<evidence type="ECO:0000256" key="3">
    <source>
        <dbReference type="ARBA" id="ARBA00022807"/>
    </source>
</evidence>
<dbReference type="PANTHER" id="PTHR48104:SF30">
    <property type="entry name" value="METACASPASE-1"/>
    <property type="match status" value="1"/>
</dbReference>
<dbReference type="GO" id="GO:0006915">
    <property type="term" value="P:apoptotic process"/>
    <property type="evidence" value="ECO:0007669"/>
    <property type="project" value="UniProtKB-KW"/>
</dbReference>
<comment type="similarity">
    <text evidence="1">Belongs to the peptidase C14B family.</text>
</comment>
<keyword evidence="3" id="KW-0645">Protease</keyword>
<dbReference type="InterPro" id="IPR029030">
    <property type="entry name" value="Caspase-like_dom_sf"/>
</dbReference>
<dbReference type="Gene3D" id="3.40.50.1460">
    <property type="match status" value="1"/>
</dbReference>
<protein>
    <recommendedName>
        <fullName evidence="4">Peptidase C14 caspase domain-containing protein</fullName>
    </recommendedName>
</protein>
<keyword evidence="6" id="KW-1185">Reference proteome</keyword>
<gene>
    <name evidence="5" type="ORF">M408DRAFT_28908</name>
</gene>
<evidence type="ECO:0000313" key="5">
    <source>
        <dbReference type="EMBL" id="KIM22183.1"/>
    </source>
</evidence>
<dbReference type="Pfam" id="PF00656">
    <property type="entry name" value="Peptidase_C14"/>
    <property type="match status" value="1"/>
</dbReference>
<evidence type="ECO:0000259" key="4">
    <source>
        <dbReference type="Pfam" id="PF00656"/>
    </source>
</evidence>
<keyword evidence="3" id="KW-0788">Thiol protease</keyword>
<dbReference type="SUPFAM" id="SSF52129">
    <property type="entry name" value="Caspase-like"/>
    <property type="match status" value="1"/>
</dbReference>
<keyword evidence="3" id="KW-0378">Hydrolase</keyword>
<accession>A0A0C2W6X7</accession>
<dbReference type="Proteomes" id="UP000054097">
    <property type="component" value="Unassembled WGS sequence"/>
</dbReference>
<dbReference type="AlphaFoldDB" id="A0A0C2W6X7"/>
<dbReference type="HOGENOM" id="CLU_011935_1_0_1"/>
<organism evidence="5 6">
    <name type="scientific">Serendipita vermifera MAFF 305830</name>
    <dbReference type="NCBI Taxonomy" id="933852"/>
    <lineage>
        <taxon>Eukaryota</taxon>
        <taxon>Fungi</taxon>
        <taxon>Dikarya</taxon>
        <taxon>Basidiomycota</taxon>
        <taxon>Agaricomycotina</taxon>
        <taxon>Agaricomycetes</taxon>
        <taxon>Sebacinales</taxon>
        <taxon>Serendipitaceae</taxon>
        <taxon>Serendipita</taxon>
    </lineage>
</organism>
<dbReference type="InterPro" id="IPR011600">
    <property type="entry name" value="Pept_C14_caspase"/>
</dbReference>
<reference evidence="5 6" key="1">
    <citation type="submission" date="2014-04" db="EMBL/GenBank/DDBJ databases">
        <authorList>
            <consortium name="DOE Joint Genome Institute"/>
            <person name="Kuo A."/>
            <person name="Zuccaro A."/>
            <person name="Kohler A."/>
            <person name="Nagy L.G."/>
            <person name="Floudas D."/>
            <person name="Copeland A."/>
            <person name="Barry K.W."/>
            <person name="Cichocki N."/>
            <person name="Veneault-Fourrey C."/>
            <person name="LaButti K."/>
            <person name="Lindquist E.A."/>
            <person name="Lipzen A."/>
            <person name="Lundell T."/>
            <person name="Morin E."/>
            <person name="Murat C."/>
            <person name="Sun H."/>
            <person name="Tunlid A."/>
            <person name="Henrissat B."/>
            <person name="Grigoriev I.V."/>
            <person name="Hibbett D.S."/>
            <person name="Martin F."/>
            <person name="Nordberg H.P."/>
            <person name="Cantor M.N."/>
            <person name="Hua S.X."/>
        </authorList>
    </citation>
    <scope>NUCLEOTIDE SEQUENCE [LARGE SCALE GENOMIC DNA]</scope>
    <source>
        <strain evidence="5 6">MAFF 305830</strain>
    </source>
</reference>
<dbReference type="GO" id="GO:0004197">
    <property type="term" value="F:cysteine-type endopeptidase activity"/>
    <property type="evidence" value="ECO:0007669"/>
    <property type="project" value="InterPro"/>
</dbReference>
<keyword evidence="2" id="KW-0053">Apoptosis</keyword>
<dbReference type="GO" id="GO:0005737">
    <property type="term" value="C:cytoplasm"/>
    <property type="evidence" value="ECO:0007669"/>
    <property type="project" value="TreeGrafter"/>
</dbReference>
<dbReference type="GO" id="GO:0006508">
    <property type="term" value="P:proteolysis"/>
    <property type="evidence" value="ECO:0007669"/>
    <property type="project" value="InterPro"/>
</dbReference>
<sequence>MFFGFSNAQFTHVRDLLRALIFPSETQVDALLDLPESIQPKSSEYNIPKEPEIIIETTLESVTLRKPSISISLTLGASKPSSLFALLIGIDEYKHDALNNLNASVADAKAVKAFLETSLGVPASQIQTLYNTEATRDAIIDNIRAFQKNPSIKNGDPILIFYSGHGGTGNAPIDWEAGGPEIQILLSHDTLCEDKGREICGVPDRTMGALLDQLSNEKGNNITVIFDCCHSGSLTRGERSRLVRGVNLAINIPSDLDKDIWGGTRGTVIEPKFLKSGLSSHVLLAACGAQETAKENLSGTGGVFTTALLDTLVSVGVEKLTYTDLIQRLPSLVEQTPQCEGHNQNRILFDSKVRSQHRRLYVLREIKGEYVMKAGAAHGITKGATFDVYKDRNCMTTDAPLVSLTVLDSPDPFTTVLSGSKVNIGKQAVALQTGAGVEEDLIIHIAMDPKLESVFRALAEEIKESNAIQRQIRAVDEIGKAHLDIALEDGKIIFNILNPLVTDYGLKRMPYQLNPTVNEVRRVLRAAAHYYWHLHRTGKDNILQEKVKVEFTRLSEDFQNNDGSLGPVRMPQGPNLIQEGVIDIVVKKGDMYGIKIINTSGRSLYPSVFYFDNSNLSITSYFQPPTSKGRVDPPLPPHESLAIGYGAGGAPPFKYFIPKGQEIDVGFIKVFLSSRKVDLSTVPQLSPFDNNGRGSDSVKGRPAGLWSTILITIVQRRRITPVNLDEGARLMGQ</sequence>
<evidence type="ECO:0000256" key="1">
    <source>
        <dbReference type="ARBA" id="ARBA00009005"/>
    </source>
</evidence>
<reference evidence="6" key="2">
    <citation type="submission" date="2015-01" db="EMBL/GenBank/DDBJ databases">
        <title>Evolutionary Origins and Diversification of the Mycorrhizal Mutualists.</title>
        <authorList>
            <consortium name="DOE Joint Genome Institute"/>
            <consortium name="Mycorrhizal Genomics Consortium"/>
            <person name="Kohler A."/>
            <person name="Kuo A."/>
            <person name="Nagy L.G."/>
            <person name="Floudas D."/>
            <person name="Copeland A."/>
            <person name="Barry K.W."/>
            <person name="Cichocki N."/>
            <person name="Veneault-Fourrey C."/>
            <person name="LaButti K."/>
            <person name="Lindquist E.A."/>
            <person name="Lipzen A."/>
            <person name="Lundell T."/>
            <person name="Morin E."/>
            <person name="Murat C."/>
            <person name="Riley R."/>
            <person name="Ohm R."/>
            <person name="Sun H."/>
            <person name="Tunlid A."/>
            <person name="Henrissat B."/>
            <person name="Grigoriev I.V."/>
            <person name="Hibbett D.S."/>
            <person name="Martin F."/>
        </authorList>
    </citation>
    <scope>NUCLEOTIDE SEQUENCE [LARGE SCALE GENOMIC DNA]</scope>
    <source>
        <strain evidence="6">MAFF 305830</strain>
    </source>
</reference>
<dbReference type="OrthoDB" id="3223806at2759"/>
<dbReference type="PANTHER" id="PTHR48104">
    <property type="entry name" value="METACASPASE-4"/>
    <property type="match status" value="1"/>
</dbReference>
<proteinExistence type="inferred from homology"/>